<comment type="pathway">
    <text evidence="2 19">Energy metabolism; oxidative phosphorylation.</text>
</comment>
<evidence type="ECO:0000256" key="16">
    <source>
        <dbReference type="ARBA" id="ARBA00023004"/>
    </source>
</evidence>
<comment type="cofactor">
    <cofactor evidence="19 21">
        <name>heme c</name>
        <dbReference type="ChEBI" id="CHEBI:61717"/>
    </cofactor>
    <text evidence="19 21">Binds 2 heme C groups per subunit.</text>
</comment>
<evidence type="ECO:0000259" key="23">
    <source>
        <dbReference type="PROSITE" id="PS51007"/>
    </source>
</evidence>
<organism evidence="24 25">
    <name type="scientific">Gynuella sunshinyii YC6258</name>
    <dbReference type="NCBI Taxonomy" id="1445510"/>
    <lineage>
        <taxon>Bacteria</taxon>
        <taxon>Pseudomonadati</taxon>
        <taxon>Pseudomonadota</taxon>
        <taxon>Gammaproteobacteria</taxon>
        <taxon>Oceanospirillales</taxon>
        <taxon>Saccharospirillaceae</taxon>
        <taxon>Gynuella</taxon>
    </lineage>
</organism>
<evidence type="ECO:0000256" key="20">
    <source>
        <dbReference type="PIRSR" id="PIRSR000006-1"/>
    </source>
</evidence>
<keyword evidence="17 19" id="KW-0406">Ion transport</keyword>
<keyword evidence="25" id="KW-1185">Reference proteome</keyword>
<dbReference type="GO" id="GO:0020037">
    <property type="term" value="F:heme binding"/>
    <property type="evidence" value="ECO:0007669"/>
    <property type="project" value="InterPro"/>
</dbReference>
<dbReference type="AlphaFoldDB" id="A0A0C5VVW4"/>
<comment type="similarity">
    <text evidence="3 19">Belongs to the CcoP / FixP family.</text>
</comment>
<dbReference type="Proteomes" id="UP000032266">
    <property type="component" value="Chromosome"/>
</dbReference>
<dbReference type="InterPro" id="IPR050597">
    <property type="entry name" value="Cytochrome_c_Oxidase_Subunit"/>
</dbReference>
<evidence type="ECO:0000256" key="22">
    <source>
        <dbReference type="SAM" id="Phobius"/>
    </source>
</evidence>
<dbReference type="InterPro" id="IPR009056">
    <property type="entry name" value="Cyt_c-like_dom"/>
</dbReference>
<keyword evidence="5 19" id="KW-1003">Cell membrane</keyword>
<dbReference type="OrthoDB" id="9811281at2"/>
<evidence type="ECO:0000256" key="7">
    <source>
        <dbReference type="ARBA" id="ARBA00022617"/>
    </source>
</evidence>
<keyword evidence="6 19" id="KW-0997">Cell inner membrane</keyword>
<name>A0A0C5VVW4_9GAMM</name>
<dbReference type="STRING" id="1445510.YC6258_02566"/>
<reference evidence="24 25" key="1">
    <citation type="submission" date="2014-01" db="EMBL/GenBank/DDBJ databases">
        <title>Full genme sequencing of cellulolytic bacterium Gynuella sunshinyii YC6258T gen. nov., sp. nov.</title>
        <authorList>
            <person name="Khan H."/>
            <person name="Chung E.J."/>
            <person name="Chung Y.R."/>
        </authorList>
    </citation>
    <scope>NUCLEOTIDE SEQUENCE [LARGE SCALE GENOMIC DNA]</scope>
    <source>
        <strain evidence="24 25">YC6258</strain>
    </source>
</reference>
<sequence>MSSFWHWYIWIIAIGSIGLLFWLISATRKVTGATGEDEILDHSYDGIQEYNNPLPAWWLYMFWGAMVYGLGYYAYFGLGNWHGFSGWTSHKQLEQEIAVHDKKYGDIFDRYAAMSIEDLQNEPRALQMGKRIFLNNCALCHGSAATGGYGFPNLTDNDWLYNDTDNSISQTIHKTVSAGRRGQMPAWGQALGTAGVNAVANYVLSLSDNEHDQTLATQGKALFMTSCVACHGVDGKGNQVLGAPDLTDNVWLYRNDSESLLNNIKLTINNGRAGNMPAWNSILGSAKVQLVSAYVYSLSH</sequence>
<dbReference type="PROSITE" id="PS51007">
    <property type="entry name" value="CYTC"/>
    <property type="match status" value="2"/>
</dbReference>
<dbReference type="GO" id="GO:0009055">
    <property type="term" value="F:electron transfer activity"/>
    <property type="evidence" value="ECO:0007669"/>
    <property type="project" value="InterPro"/>
</dbReference>
<evidence type="ECO:0000256" key="2">
    <source>
        <dbReference type="ARBA" id="ARBA00004673"/>
    </source>
</evidence>
<dbReference type="EMBL" id="CP007142">
    <property type="protein sequence ID" value="AJQ94604.1"/>
    <property type="molecule type" value="Genomic_DNA"/>
</dbReference>
<feature type="binding site" description="axial binding residue" evidence="20">
    <location>
        <position position="276"/>
    </location>
    <ligand>
        <name>heme c</name>
        <dbReference type="ChEBI" id="CHEBI:61717"/>
        <label>1</label>
    </ligand>
    <ligandPart>
        <name>Fe</name>
        <dbReference type="ChEBI" id="CHEBI:18248"/>
    </ligandPart>
</feature>
<keyword evidence="8 19" id="KW-0679">Respiratory chain</keyword>
<dbReference type="InterPro" id="IPR036909">
    <property type="entry name" value="Cyt_c-like_dom_sf"/>
</dbReference>
<dbReference type="PATRIC" id="fig|1445510.3.peg.2521"/>
<evidence type="ECO:0000256" key="17">
    <source>
        <dbReference type="ARBA" id="ARBA00023065"/>
    </source>
</evidence>
<accession>A0A0C5VVW4</accession>
<dbReference type="NCBIfam" id="TIGR00782">
    <property type="entry name" value="ccoP"/>
    <property type="match status" value="1"/>
</dbReference>
<comment type="function">
    <text evidence="19">C-type cytochrome. Part of the cbb3-type cytochrome c oxidase complex.</text>
</comment>
<dbReference type="InterPro" id="IPR004678">
    <property type="entry name" value="Cyt_c_oxidase_cbb3_su3"/>
</dbReference>
<evidence type="ECO:0000256" key="19">
    <source>
        <dbReference type="PIRNR" id="PIRNR000006"/>
    </source>
</evidence>
<evidence type="ECO:0000256" key="6">
    <source>
        <dbReference type="ARBA" id="ARBA00022519"/>
    </source>
</evidence>
<keyword evidence="13 19" id="KW-0249">Electron transport</keyword>
<evidence type="ECO:0000256" key="14">
    <source>
        <dbReference type="ARBA" id="ARBA00022989"/>
    </source>
</evidence>
<feature type="transmembrane region" description="Helical" evidence="22">
    <location>
        <begin position="57"/>
        <end position="75"/>
    </location>
</feature>
<feature type="binding site" description="covalent" evidence="21">
    <location>
        <position position="230"/>
    </location>
    <ligand>
        <name>heme c</name>
        <dbReference type="ChEBI" id="CHEBI:61717"/>
        <label>2</label>
    </ligand>
</feature>
<dbReference type="GO" id="GO:0005886">
    <property type="term" value="C:plasma membrane"/>
    <property type="evidence" value="ECO:0007669"/>
    <property type="project" value="UniProtKB-SubCell"/>
</dbReference>
<dbReference type="SUPFAM" id="SSF46626">
    <property type="entry name" value="Cytochrome c"/>
    <property type="match status" value="2"/>
</dbReference>
<evidence type="ECO:0000256" key="12">
    <source>
        <dbReference type="ARBA" id="ARBA00022781"/>
    </source>
</evidence>
<feature type="binding site" description="axial binding residue" evidence="20">
    <location>
        <position position="231"/>
    </location>
    <ligand>
        <name>heme c</name>
        <dbReference type="ChEBI" id="CHEBI:61717"/>
        <label>2</label>
    </ligand>
    <ligandPart>
        <name>Fe</name>
        <dbReference type="ChEBI" id="CHEBI:18248"/>
    </ligandPart>
</feature>
<dbReference type="PANTHER" id="PTHR33751">
    <property type="entry name" value="CBB3-TYPE CYTOCHROME C OXIDASE SUBUNIT FIXP"/>
    <property type="match status" value="1"/>
</dbReference>
<evidence type="ECO:0000256" key="21">
    <source>
        <dbReference type="PIRSR" id="PIRSR000006-2"/>
    </source>
</evidence>
<keyword evidence="9 22" id="KW-0812">Transmembrane</keyword>
<evidence type="ECO:0000256" key="18">
    <source>
        <dbReference type="ARBA" id="ARBA00023136"/>
    </source>
</evidence>
<feature type="binding site" description="axial binding residue" evidence="20">
    <location>
        <position position="141"/>
    </location>
    <ligand>
        <name>heme c</name>
        <dbReference type="ChEBI" id="CHEBI:61717"/>
        <label>1</label>
    </ligand>
    <ligandPart>
        <name>Fe</name>
        <dbReference type="ChEBI" id="CHEBI:18248"/>
    </ligandPart>
</feature>
<protein>
    <recommendedName>
        <fullName evidence="19">Cbb3-type cytochrome c oxidase subunit</fullName>
    </recommendedName>
</protein>
<dbReference type="HOGENOM" id="CLU_047545_2_0_6"/>
<feature type="transmembrane region" description="Helical" evidence="22">
    <location>
        <begin position="7"/>
        <end position="24"/>
    </location>
</feature>
<dbReference type="GO" id="GO:1902600">
    <property type="term" value="P:proton transmembrane transport"/>
    <property type="evidence" value="ECO:0007669"/>
    <property type="project" value="UniProtKB-KW"/>
</dbReference>
<evidence type="ECO:0000313" key="25">
    <source>
        <dbReference type="Proteomes" id="UP000032266"/>
    </source>
</evidence>
<dbReference type="InterPro" id="IPR032858">
    <property type="entry name" value="CcoP_N"/>
</dbReference>
<evidence type="ECO:0000256" key="8">
    <source>
        <dbReference type="ARBA" id="ARBA00022660"/>
    </source>
</evidence>
<evidence type="ECO:0000313" key="24">
    <source>
        <dbReference type="EMBL" id="AJQ94604.1"/>
    </source>
</evidence>
<dbReference type="Gene3D" id="6.10.280.130">
    <property type="match status" value="1"/>
</dbReference>
<evidence type="ECO:0000256" key="13">
    <source>
        <dbReference type="ARBA" id="ARBA00022982"/>
    </source>
</evidence>
<keyword evidence="7 19" id="KW-0349">Heme</keyword>
<evidence type="ECO:0000256" key="3">
    <source>
        <dbReference type="ARBA" id="ARBA00006113"/>
    </source>
</evidence>
<evidence type="ECO:0000256" key="5">
    <source>
        <dbReference type="ARBA" id="ARBA00022475"/>
    </source>
</evidence>
<gene>
    <name evidence="24" type="ORF">YC6258_02566</name>
</gene>
<dbReference type="KEGG" id="gsn:YC6258_02566"/>
<keyword evidence="18 19" id="KW-0472">Membrane</keyword>
<evidence type="ECO:0000256" key="1">
    <source>
        <dbReference type="ARBA" id="ARBA00004533"/>
    </source>
</evidence>
<evidence type="ECO:0000256" key="10">
    <source>
        <dbReference type="ARBA" id="ARBA00022723"/>
    </source>
</evidence>
<dbReference type="RefSeq" id="WP_044617109.1">
    <property type="nucleotide sequence ID" value="NZ_CP007142.1"/>
</dbReference>
<keyword evidence="15 19" id="KW-0560">Oxidoreductase</keyword>
<comment type="subcellular location">
    <subcellularLocation>
        <location evidence="1 19">Cell inner membrane</location>
    </subcellularLocation>
</comment>
<dbReference type="PRINTS" id="PR00605">
    <property type="entry name" value="CYTCHROMECIC"/>
</dbReference>
<proteinExistence type="inferred from homology"/>
<feature type="domain" description="Cytochrome c" evidence="23">
    <location>
        <begin position="124"/>
        <end position="207"/>
    </location>
</feature>
<dbReference type="GO" id="GO:0016491">
    <property type="term" value="F:oxidoreductase activity"/>
    <property type="evidence" value="ECO:0007669"/>
    <property type="project" value="UniProtKB-KW"/>
</dbReference>
<dbReference type="UniPathway" id="UPA00705"/>
<feature type="binding site" description="covalent" evidence="21">
    <location>
        <position position="140"/>
    </location>
    <ligand>
        <name>heme c</name>
        <dbReference type="ChEBI" id="CHEBI:61717"/>
        <label>1</label>
    </ligand>
</feature>
<keyword evidence="12 19" id="KW-0375">Hydrogen ion transport</keyword>
<dbReference type="Gene3D" id="1.10.760.10">
    <property type="entry name" value="Cytochrome c-like domain"/>
    <property type="match status" value="2"/>
</dbReference>
<dbReference type="GO" id="GO:0006119">
    <property type="term" value="P:oxidative phosphorylation"/>
    <property type="evidence" value="ECO:0007669"/>
    <property type="project" value="UniProtKB-UniPathway"/>
</dbReference>
<keyword evidence="16 19" id="KW-0408">Iron</keyword>
<evidence type="ECO:0000256" key="9">
    <source>
        <dbReference type="ARBA" id="ARBA00022692"/>
    </source>
</evidence>
<dbReference type="Pfam" id="PF13442">
    <property type="entry name" value="Cytochrome_CBB3"/>
    <property type="match status" value="2"/>
</dbReference>
<comment type="subunit">
    <text evidence="19">Component of the cbb3-type cytochrome c oxidase.</text>
</comment>
<keyword evidence="14 22" id="KW-1133">Transmembrane helix</keyword>
<keyword evidence="11" id="KW-0677">Repeat</keyword>
<dbReference type="Pfam" id="PF14715">
    <property type="entry name" value="FixP_N"/>
    <property type="match status" value="1"/>
</dbReference>
<feature type="binding site" description="covalent" evidence="21">
    <location>
        <position position="137"/>
    </location>
    <ligand>
        <name>heme c</name>
        <dbReference type="ChEBI" id="CHEBI:61717"/>
        <label>1</label>
    </ligand>
</feature>
<evidence type="ECO:0000256" key="11">
    <source>
        <dbReference type="ARBA" id="ARBA00022737"/>
    </source>
</evidence>
<keyword evidence="10 19" id="KW-0479">Metal-binding</keyword>
<feature type="binding site" description="axial binding residue" evidence="20">
    <location>
        <position position="184"/>
    </location>
    <ligand>
        <name>heme c</name>
        <dbReference type="ChEBI" id="CHEBI:61717"/>
        <label>2</label>
    </ligand>
    <ligandPart>
        <name>Fe</name>
        <dbReference type="ChEBI" id="CHEBI:18248"/>
    </ligandPart>
</feature>
<evidence type="ECO:0000256" key="4">
    <source>
        <dbReference type="ARBA" id="ARBA00022448"/>
    </source>
</evidence>
<evidence type="ECO:0000256" key="15">
    <source>
        <dbReference type="ARBA" id="ARBA00023002"/>
    </source>
</evidence>
<dbReference type="InterPro" id="IPR008168">
    <property type="entry name" value="Cyt_C_IC"/>
</dbReference>
<dbReference type="PANTHER" id="PTHR33751:SF1">
    <property type="entry name" value="CBB3-TYPE CYTOCHROME C OXIDASE SUBUNIT FIXP"/>
    <property type="match status" value="1"/>
</dbReference>
<dbReference type="GO" id="GO:0005506">
    <property type="term" value="F:iron ion binding"/>
    <property type="evidence" value="ECO:0007669"/>
    <property type="project" value="InterPro"/>
</dbReference>
<feature type="domain" description="Cytochrome c" evidence="23">
    <location>
        <begin position="214"/>
        <end position="299"/>
    </location>
</feature>
<dbReference type="InterPro" id="IPR038414">
    <property type="entry name" value="CcoP_N_sf"/>
</dbReference>
<feature type="binding site" description="covalent" evidence="21">
    <location>
        <position position="227"/>
    </location>
    <ligand>
        <name>heme c</name>
        <dbReference type="ChEBI" id="CHEBI:61717"/>
        <label>2</label>
    </ligand>
</feature>
<keyword evidence="4 19" id="KW-0813">Transport</keyword>
<dbReference type="PIRSF" id="PIRSF000006">
    <property type="entry name" value="Cbb3-Cox_fixP"/>
    <property type="match status" value="1"/>
</dbReference>